<name>A0AAN9LM00_CANGL</name>
<dbReference type="AlphaFoldDB" id="A0AAN9LM00"/>
<sequence length="147" mass="17132">MLRTEHKDRTEEVSSKTEQGLGTQKKEKKQKVSNRTETEEVHKPFLRLLQELKEVEDVQAINRTEYMQRKWILPSLTVKQQAWLETTPANTGCWCYKAIACKILCNCDWQLPKTQFESCTGPGKLKLLVVPEDVNNSNYIPHQLTER</sequence>
<organism evidence="2 3">
    <name type="scientific">Canavalia gladiata</name>
    <name type="common">Sword bean</name>
    <name type="synonym">Dolichos gladiatus</name>
    <dbReference type="NCBI Taxonomy" id="3824"/>
    <lineage>
        <taxon>Eukaryota</taxon>
        <taxon>Viridiplantae</taxon>
        <taxon>Streptophyta</taxon>
        <taxon>Embryophyta</taxon>
        <taxon>Tracheophyta</taxon>
        <taxon>Spermatophyta</taxon>
        <taxon>Magnoliopsida</taxon>
        <taxon>eudicotyledons</taxon>
        <taxon>Gunneridae</taxon>
        <taxon>Pentapetalae</taxon>
        <taxon>rosids</taxon>
        <taxon>fabids</taxon>
        <taxon>Fabales</taxon>
        <taxon>Fabaceae</taxon>
        <taxon>Papilionoideae</taxon>
        <taxon>50 kb inversion clade</taxon>
        <taxon>NPAAA clade</taxon>
        <taxon>indigoferoid/millettioid clade</taxon>
        <taxon>Phaseoleae</taxon>
        <taxon>Canavalia</taxon>
    </lineage>
</organism>
<feature type="compositionally biased region" description="Basic and acidic residues" evidence="1">
    <location>
        <begin position="1"/>
        <end position="15"/>
    </location>
</feature>
<evidence type="ECO:0000313" key="2">
    <source>
        <dbReference type="EMBL" id="KAK7338416.1"/>
    </source>
</evidence>
<comment type="caution">
    <text evidence="2">The sequence shown here is derived from an EMBL/GenBank/DDBJ whole genome shotgun (WGS) entry which is preliminary data.</text>
</comment>
<reference evidence="2 3" key="1">
    <citation type="submission" date="2024-01" db="EMBL/GenBank/DDBJ databases">
        <title>The genomes of 5 underutilized Papilionoideae crops provide insights into root nodulation and disease resistanc.</title>
        <authorList>
            <person name="Jiang F."/>
        </authorList>
    </citation>
    <scope>NUCLEOTIDE SEQUENCE [LARGE SCALE GENOMIC DNA]</scope>
    <source>
        <strain evidence="2">LVBAO_FW01</strain>
        <tissue evidence="2">Leaves</tissue>
    </source>
</reference>
<accession>A0AAN9LM00</accession>
<gene>
    <name evidence="2" type="ORF">VNO77_19024</name>
</gene>
<keyword evidence="3" id="KW-1185">Reference proteome</keyword>
<protein>
    <submittedName>
        <fullName evidence="2">Uncharacterized protein</fullName>
    </submittedName>
</protein>
<evidence type="ECO:0000256" key="1">
    <source>
        <dbReference type="SAM" id="MobiDB-lite"/>
    </source>
</evidence>
<dbReference type="Proteomes" id="UP001367508">
    <property type="component" value="Unassembled WGS sequence"/>
</dbReference>
<dbReference type="EMBL" id="JAYMYQ010000004">
    <property type="protein sequence ID" value="KAK7338416.1"/>
    <property type="molecule type" value="Genomic_DNA"/>
</dbReference>
<evidence type="ECO:0000313" key="3">
    <source>
        <dbReference type="Proteomes" id="UP001367508"/>
    </source>
</evidence>
<feature type="region of interest" description="Disordered" evidence="1">
    <location>
        <begin position="1"/>
        <end position="40"/>
    </location>
</feature>
<proteinExistence type="predicted"/>